<protein>
    <submittedName>
        <fullName evidence="1">Uncharacterized protein</fullName>
    </submittedName>
</protein>
<gene>
    <name evidence="1" type="ORF">SBA1_140092</name>
</gene>
<evidence type="ECO:0000313" key="1">
    <source>
        <dbReference type="EMBL" id="SPF35201.1"/>
    </source>
</evidence>
<dbReference type="AlphaFoldDB" id="A0A2U3K6B3"/>
<accession>A0A2U3K6B3</accession>
<proteinExistence type="predicted"/>
<sequence length="45" mass="5070">MHSRYLLSFAPKNPQPGLHQIRVRLKDASDATVLARSSYWAEGSN</sequence>
<evidence type="ECO:0000313" key="2">
    <source>
        <dbReference type="Proteomes" id="UP000238701"/>
    </source>
</evidence>
<reference evidence="2" key="1">
    <citation type="submission" date="2018-02" db="EMBL/GenBank/DDBJ databases">
        <authorList>
            <person name="Hausmann B."/>
        </authorList>
    </citation>
    <scope>NUCLEOTIDE SEQUENCE [LARGE SCALE GENOMIC DNA]</scope>
    <source>
        <strain evidence="2">Peat soil MAG SbA1</strain>
    </source>
</reference>
<dbReference type="EMBL" id="OMOD01000046">
    <property type="protein sequence ID" value="SPF35201.1"/>
    <property type="molecule type" value="Genomic_DNA"/>
</dbReference>
<name>A0A2U3K6B3_9BACT</name>
<organism evidence="1 2">
    <name type="scientific">Candidatus Sulfotelmatobacter kueseliae</name>
    <dbReference type="NCBI Taxonomy" id="2042962"/>
    <lineage>
        <taxon>Bacteria</taxon>
        <taxon>Pseudomonadati</taxon>
        <taxon>Acidobacteriota</taxon>
        <taxon>Terriglobia</taxon>
        <taxon>Terriglobales</taxon>
        <taxon>Candidatus Korobacteraceae</taxon>
        <taxon>Candidatus Sulfotelmatobacter</taxon>
    </lineage>
</organism>
<dbReference type="Proteomes" id="UP000238701">
    <property type="component" value="Unassembled WGS sequence"/>
</dbReference>